<protein>
    <submittedName>
        <fullName evidence="1">Uncharacterized protein</fullName>
    </submittedName>
</protein>
<organism evidence="1 2">
    <name type="scientific">Paraburkholderia fynbosensis</name>
    <dbReference type="NCBI Taxonomy" id="1200993"/>
    <lineage>
        <taxon>Bacteria</taxon>
        <taxon>Pseudomonadati</taxon>
        <taxon>Pseudomonadota</taxon>
        <taxon>Betaproteobacteria</taxon>
        <taxon>Burkholderiales</taxon>
        <taxon>Burkholderiaceae</taxon>
        <taxon>Paraburkholderia</taxon>
    </lineage>
</organism>
<proteinExistence type="predicted"/>
<evidence type="ECO:0000313" key="1">
    <source>
        <dbReference type="EMBL" id="CAB3794814.1"/>
    </source>
</evidence>
<gene>
    <name evidence="1" type="ORF">LMG27177_03757</name>
</gene>
<sequence length="89" mass="9279">MLAIGPAATLSAYAASNAALPAPHHFAVDAASAQSDAVAQAARRYTAFWNTGDEACAKLTLSPAFIDRTLPDGRVLPYPSSSAFRSRIT</sequence>
<dbReference type="Proteomes" id="UP000494252">
    <property type="component" value="Unassembled WGS sequence"/>
</dbReference>
<name>A0A6J5G7W7_9BURK</name>
<evidence type="ECO:0000313" key="2">
    <source>
        <dbReference type="Proteomes" id="UP000494252"/>
    </source>
</evidence>
<dbReference type="EMBL" id="CADIKI010000010">
    <property type="protein sequence ID" value="CAB3794814.1"/>
    <property type="molecule type" value="Genomic_DNA"/>
</dbReference>
<keyword evidence="2" id="KW-1185">Reference proteome</keyword>
<dbReference type="AlphaFoldDB" id="A0A6J5G7W7"/>
<accession>A0A6J5G7W7</accession>
<reference evidence="1 2" key="1">
    <citation type="submission" date="2020-04" db="EMBL/GenBank/DDBJ databases">
        <authorList>
            <person name="De Canck E."/>
        </authorList>
    </citation>
    <scope>NUCLEOTIDE SEQUENCE [LARGE SCALE GENOMIC DNA]</scope>
    <source>
        <strain evidence="1 2">LMG 27177</strain>
    </source>
</reference>
<dbReference type="RefSeq" id="WP_175161858.1">
    <property type="nucleotide sequence ID" value="NZ_CADIKI010000010.1"/>
</dbReference>